<evidence type="ECO:0000313" key="1">
    <source>
        <dbReference type="EMBL" id="MCC9016952.1"/>
    </source>
</evidence>
<sequence length="177" mass="20264">MELPLYDSKVDSTRNAVISKCEKFRYTLFRKWDDSKPLVMFIMLNPSTADATYDDPTIRRCVGFAKSWGFGGLYIGNLFAYRATDPKSLLTSENIIGVDNKYWLDKMASLCESVVVAWGNSPILSKLEKKMSSNYRPLKGIENLHYIEFSNDGTPKHPLYLKGDLKPKKVVEINFKF</sequence>
<comment type="caution">
    <text evidence="1">The sequence shown here is derived from an EMBL/GenBank/DDBJ whole genome shotgun (WGS) entry which is preliminary data.</text>
</comment>
<dbReference type="Pfam" id="PF07799">
    <property type="entry name" value="DUF1643"/>
    <property type="match status" value="1"/>
</dbReference>
<organism evidence="1 2">
    <name type="scientific">Flavobacterium lipolyticum</name>
    <dbReference type="NCBI Taxonomy" id="2893754"/>
    <lineage>
        <taxon>Bacteria</taxon>
        <taxon>Pseudomonadati</taxon>
        <taxon>Bacteroidota</taxon>
        <taxon>Flavobacteriia</taxon>
        <taxon>Flavobacteriales</taxon>
        <taxon>Flavobacteriaceae</taxon>
        <taxon>Flavobacterium</taxon>
    </lineage>
</organism>
<reference evidence="1" key="1">
    <citation type="submission" date="2021-11" db="EMBL/GenBank/DDBJ databases">
        <title>Description of novel Flavobacterium species.</title>
        <authorList>
            <person name="Saticioglu I.B."/>
            <person name="Ay H."/>
            <person name="Altun S."/>
            <person name="Duman M."/>
        </authorList>
    </citation>
    <scope>NUCLEOTIDE SEQUENCE</scope>
    <source>
        <strain evidence="1">F-126</strain>
    </source>
</reference>
<evidence type="ECO:0000313" key="2">
    <source>
        <dbReference type="Proteomes" id="UP001430700"/>
    </source>
</evidence>
<dbReference type="Proteomes" id="UP001430700">
    <property type="component" value="Unassembled WGS sequence"/>
</dbReference>
<dbReference type="RefSeq" id="WP_229998746.1">
    <property type="nucleotide sequence ID" value="NZ_JAJJMN010000001.1"/>
</dbReference>
<keyword evidence="2" id="KW-1185">Reference proteome</keyword>
<dbReference type="EMBL" id="JAJJMN010000001">
    <property type="protein sequence ID" value="MCC9016952.1"/>
    <property type="molecule type" value="Genomic_DNA"/>
</dbReference>
<gene>
    <name evidence="1" type="ORF">LNQ34_04110</name>
</gene>
<name>A0ABS8LY01_9FLAO</name>
<proteinExistence type="predicted"/>
<dbReference type="InterPro" id="IPR012441">
    <property type="entry name" value="DUF1643"/>
</dbReference>
<protein>
    <submittedName>
        <fullName evidence="1">DUF1643 domain-containing protein</fullName>
    </submittedName>
</protein>
<accession>A0ABS8LY01</accession>